<dbReference type="InterPro" id="IPR001538">
    <property type="entry name" value="Man6P_isomerase-2_C"/>
</dbReference>
<dbReference type="InterPro" id="IPR005835">
    <property type="entry name" value="NTP_transferase_dom"/>
</dbReference>
<dbReference type="InterPro" id="IPR014710">
    <property type="entry name" value="RmlC-like_jellyroll"/>
</dbReference>
<organism evidence="7 8">
    <name type="scientific">Roseburia lenta</name>
    <dbReference type="NCBI Taxonomy" id="2763061"/>
    <lineage>
        <taxon>Bacteria</taxon>
        <taxon>Bacillati</taxon>
        <taxon>Bacillota</taxon>
        <taxon>Clostridia</taxon>
        <taxon>Lachnospirales</taxon>
        <taxon>Lachnospiraceae</taxon>
        <taxon>Roseburia</taxon>
    </lineage>
</organism>
<dbReference type="Pfam" id="PF01050">
    <property type="entry name" value="MannoseP_isomer"/>
    <property type="match status" value="1"/>
</dbReference>
<comment type="caution">
    <text evidence="7">The sequence shown here is derived from an EMBL/GenBank/DDBJ whole genome shotgun (WGS) entry which is preliminary data.</text>
</comment>
<feature type="domain" description="Mannose-6-phosphate isomerase type II C-terminal" evidence="4">
    <location>
        <begin position="332"/>
        <end position="436"/>
    </location>
</feature>
<name>A0ABR7GFK2_9FIRM</name>
<feature type="domain" description="Nucleotidyl transferase" evidence="3">
    <location>
        <begin position="2"/>
        <end position="257"/>
    </location>
</feature>
<sequence length="765" mass="87017">MKAIILAGGAGDRLWPLSRKNAPKQFLNLNQDNSLFQETIIRNIPFCDEFVIVTNQEYQEIVEGQMNQFQGISYQIIVETEALGTAPAVLKASSVLSKEEMVLIMPADLVLIGEGYSDALYQAKTLAEQGQYVLFGVRADAPKTGYGYIRHQGNHVSRFIEKPSKALAQQLFYQDDILWNSGMILCNNGMLQEELEDTLRIRQEKYEKEHESPSGVYKTGRIHIEKALLETSDHLSVIPLFMQWQDVSNFHSYESVSVGKEHKNTILRDCKNTTVINQTDRQLIVGNDLDDLFVVNTEDAIYITRKESEQDIKSIIAEAPDTYEAYFNYSPMVYRNWGMREIIAQAPGYRVRRILMYPGATLSAHSHEKRNENYAVIQGQLAIELDGRVIHIREHESINILPNQMHRLFNDGDQNIVVIEVDTGQEIDERDMIHLDEVPMAGKKLPELYLLSPAYKDYLWGGDRLVRQFGKQSPYDITAESWELSAHKDGQSHIVGGTFDDQPFGDFIRQYGSKVCGWKSRTFDRFPILIKFIDAAKPLSVQIHPGDDYAFVHEKEFGKNEMWYVMDAVEGAYLYCGFSRRVSEEEVRKRLADNSITEVLNKVYVKKGDVIFIPAGTIHAIGAGILICEIQQNSNSTYRVYDYDRVDKEGKKRPLHVDKALDVMNFEPYEQGAFGLLEPQEKDGNVVQQLSLCKYFQCEKYRIREKQTLYVDEASFVSLVILAGNGIISCGEESISFGAGDSIFVSAGRKVLHIEGTCELITTRI</sequence>
<dbReference type="Pfam" id="PF21621">
    <property type="entry name" value="MPI_cupin_dom"/>
    <property type="match status" value="1"/>
</dbReference>
<dbReference type="Gene3D" id="3.90.550.10">
    <property type="entry name" value="Spore Coat Polysaccharide Biosynthesis Protein SpsA, Chain A"/>
    <property type="match status" value="1"/>
</dbReference>
<feature type="domain" description="Phosphomannose isomerase type I catalytic" evidence="5">
    <location>
        <begin position="450"/>
        <end position="549"/>
    </location>
</feature>
<evidence type="ECO:0000256" key="2">
    <source>
        <dbReference type="ARBA" id="ARBA00030762"/>
    </source>
</evidence>
<gene>
    <name evidence="7" type="ORF">H8R94_06395</name>
</gene>
<dbReference type="InterPro" id="IPR046457">
    <property type="entry name" value="PMI_typeI_cat"/>
</dbReference>
<dbReference type="SUPFAM" id="SSF53448">
    <property type="entry name" value="Nucleotide-diphospho-sugar transferases"/>
    <property type="match status" value="1"/>
</dbReference>
<dbReference type="InterPro" id="IPR029044">
    <property type="entry name" value="Nucleotide-diphossugar_trans"/>
</dbReference>
<dbReference type="RefSeq" id="WP_186854179.1">
    <property type="nucleotide sequence ID" value="NZ_JACOPG010000002.1"/>
</dbReference>
<dbReference type="InterPro" id="IPR011051">
    <property type="entry name" value="RmlC_Cupin_sf"/>
</dbReference>
<dbReference type="SUPFAM" id="SSF51182">
    <property type="entry name" value="RmlC-like cupins"/>
    <property type="match status" value="2"/>
</dbReference>
<dbReference type="InterPro" id="IPR051161">
    <property type="entry name" value="Mannose-6P_isomerase_type2"/>
</dbReference>
<protein>
    <recommendedName>
        <fullName evidence="1">Phosphohexomutase</fullName>
    </recommendedName>
    <alternativeName>
        <fullName evidence="2">Phosphomannose isomerase</fullName>
    </alternativeName>
</protein>
<feature type="domain" description="Mannose-6-phosphate isomerase cupin" evidence="6">
    <location>
        <begin position="693"/>
        <end position="763"/>
    </location>
</feature>
<evidence type="ECO:0000313" key="8">
    <source>
        <dbReference type="Proteomes" id="UP000643810"/>
    </source>
</evidence>
<dbReference type="Pfam" id="PF00483">
    <property type="entry name" value="NTP_transferase"/>
    <property type="match status" value="1"/>
</dbReference>
<dbReference type="PANTHER" id="PTHR46390">
    <property type="entry name" value="MANNOSE-1-PHOSPHATE GUANYLYLTRANSFERASE"/>
    <property type="match status" value="1"/>
</dbReference>
<accession>A0ABR7GFK2</accession>
<keyword evidence="8" id="KW-1185">Reference proteome</keyword>
<dbReference type="CDD" id="cd02213">
    <property type="entry name" value="cupin_PMI_typeII_C"/>
    <property type="match status" value="1"/>
</dbReference>
<dbReference type="CDD" id="cd07010">
    <property type="entry name" value="cupin_PMI_type_I_N_bac"/>
    <property type="match status" value="1"/>
</dbReference>
<evidence type="ECO:0000313" key="7">
    <source>
        <dbReference type="EMBL" id="MBC5686237.1"/>
    </source>
</evidence>
<dbReference type="EMBL" id="JACOPG010000002">
    <property type="protein sequence ID" value="MBC5686237.1"/>
    <property type="molecule type" value="Genomic_DNA"/>
</dbReference>
<evidence type="ECO:0000256" key="1">
    <source>
        <dbReference type="ARBA" id="ARBA00029741"/>
    </source>
</evidence>
<evidence type="ECO:0000259" key="5">
    <source>
        <dbReference type="Pfam" id="PF20511"/>
    </source>
</evidence>
<evidence type="ECO:0000259" key="4">
    <source>
        <dbReference type="Pfam" id="PF01050"/>
    </source>
</evidence>
<evidence type="ECO:0000259" key="3">
    <source>
        <dbReference type="Pfam" id="PF00483"/>
    </source>
</evidence>
<dbReference type="PANTHER" id="PTHR46390:SF1">
    <property type="entry name" value="MANNOSE-1-PHOSPHATE GUANYLYLTRANSFERASE"/>
    <property type="match status" value="1"/>
</dbReference>
<dbReference type="Proteomes" id="UP000643810">
    <property type="component" value="Unassembled WGS sequence"/>
</dbReference>
<dbReference type="InterPro" id="IPR049071">
    <property type="entry name" value="MPI_cupin_dom"/>
</dbReference>
<reference evidence="7 8" key="1">
    <citation type="submission" date="2020-08" db="EMBL/GenBank/DDBJ databases">
        <title>Genome public.</title>
        <authorList>
            <person name="Liu C."/>
            <person name="Sun Q."/>
        </authorList>
    </citation>
    <scope>NUCLEOTIDE SEQUENCE [LARGE SCALE GENOMIC DNA]</scope>
    <source>
        <strain evidence="7 8">NSJ-9</strain>
    </source>
</reference>
<dbReference type="Pfam" id="PF20511">
    <property type="entry name" value="PMI_typeI_cat"/>
    <property type="match status" value="1"/>
</dbReference>
<evidence type="ECO:0000259" key="6">
    <source>
        <dbReference type="Pfam" id="PF21621"/>
    </source>
</evidence>
<proteinExistence type="predicted"/>
<dbReference type="Gene3D" id="2.60.120.10">
    <property type="entry name" value="Jelly Rolls"/>
    <property type="match status" value="3"/>
</dbReference>